<dbReference type="RefSeq" id="WP_262138003.1">
    <property type="nucleotide sequence ID" value="NZ_CP106879.1"/>
</dbReference>
<feature type="transmembrane region" description="Helical" evidence="2">
    <location>
        <begin position="251"/>
        <end position="271"/>
    </location>
</feature>
<sequence length="272" mass="28271">METSTDHHPDRWIATGNEHDEHEVLTWVADRSAAAERHLVPVAAVGRTATGRLVVDLDRPTGTSLVPALDRLGTPTTGAAVTLTVPLLELLVAVHDGAVLLGPAGIDDVLVDDSGAVVLCDRPTSATNPTDETDATTPPRPAHPADATRTLVLAARTVWDRVDPADPAQAPVLGALQDALDGDGPSARAALDVVRAAAAPRPFRWTPVPSDLVFAEPPTPDGQDGLLERLRDVVEHGVPLGADRRLPLRRVLVGLVVAVGSVVAALTLLGGG</sequence>
<protein>
    <submittedName>
        <fullName evidence="3">Uncharacterized protein</fullName>
    </submittedName>
</protein>
<feature type="region of interest" description="Disordered" evidence="1">
    <location>
        <begin position="122"/>
        <end position="145"/>
    </location>
</feature>
<evidence type="ECO:0000256" key="2">
    <source>
        <dbReference type="SAM" id="Phobius"/>
    </source>
</evidence>
<evidence type="ECO:0000313" key="3">
    <source>
        <dbReference type="EMBL" id="UYC79644.1"/>
    </source>
</evidence>
<accession>A0A9Q9T1W0</accession>
<dbReference type="EMBL" id="CP106879">
    <property type="protein sequence ID" value="UYC79644.1"/>
    <property type="molecule type" value="Genomic_DNA"/>
</dbReference>
<reference evidence="3" key="1">
    <citation type="submission" date="2022-09" db="EMBL/GenBank/DDBJ databases">
        <title>Taxonomy of Curtobacterium flaccumfaciens.</title>
        <authorList>
            <person name="Osdaghi E."/>
            <person name="Taghavi S.M."/>
            <person name="Hamidizade M."/>
            <person name="Abachi H."/>
            <person name="Fazliarab A."/>
            <person name="Baeyen S."/>
            <person name="Portier P."/>
            <person name="Van Vaerenbergh J."/>
            <person name="Jacques M.-A."/>
        </authorList>
    </citation>
    <scope>NUCLEOTIDE SEQUENCE</scope>
    <source>
        <strain evidence="3">AGQB46</strain>
    </source>
</reference>
<dbReference type="AlphaFoldDB" id="A0A9Q9T1W0"/>
<gene>
    <name evidence="3" type="ORF">OE229_10825</name>
</gene>
<organism evidence="3 4">
    <name type="scientific">Curtobacterium poinsettiae</name>
    <dbReference type="NCBI Taxonomy" id="159612"/>
    <lineage>
        <taxon>Bacteria</taxon>
        <taxon>Bacillati</taxon>
        <taxon>Actinomycetota</taxon>
        <taxon>Actinomycetes</taxon>
        <taxon>Micrococcales</taxon>
        <taxon>Microbacteriaceae</taxon>
        <taxon>Curtobacterium</taxon>
    </lineage>
</organism>
<proteinExistence type="predicted"/>
<evidence type="ECO:0000313" key="4">
    <source>
        <dbReference type="Proteomes" id="UP001062223"/>
    </source>
</evidence>
<keyword evidence="2" id="KW-0472">Membrane</keyword>
<dbReference type="Proteomes" id="UP001062223">
    <property type="component" value="Chromosome"/>
</dbReference>
<dbReference type="KEGG" id="cpoi:OE229_10825"/>
<keyword evidence="2" id="KW-1133">Transmembrane helix</keyword>
<evidence type="ECO:0000256" key="1">
    <source>
        <dbReference type="SAM" id="MobiDB-lite"/>
    </source>
</evidence>
<keyword evidence="2" id="KW-0812">Transmembrane</keyword>
<name>A0A9Q9T1W0_9MICO</name>